<feature type="transmembrane region" description="Helical" evidence="1">
    <location>
        <begin position="51"/>
        <end position="69"/>
    </location>
</feature>
<keyword evidence="3" id="KW-1185">Reference proteome</keyword>
<name>A0ABD5URR6_9EURY</name>
<evidence type="ECO:0000313" key="2">
    <source>
        <dbReference type="EMBL" id="MFC6891843.1"/>
    </source>
</evidence>
<evidence type="ECO:0008006" key="4">
    <source>
        <dbReference type="Google" id="ProtNLM"/>
    </source>
</evidence>
<accession>A0ABD5URR6</accession>
<feature type="transmembrane region" description="Helical" evidence="1">
    <location>
        <begin position="128"/>
        <end position="152"/>
    </location>
</feature>
<keyword evidence="1" id="KW-0812">Transmembrane</keyword>
<proteinExistence type="predicted"/>
<dbReference type="EMBL" id="JBHSXL010000003">
    <property type="protein sequence ID" value="MFC6891843.1"/>
    <property type="molecule type" value="Genomic_DNA"/>
</dbReference>
<organism evidence="2 3">
    <name type="scientific">Halopenitus salinus</name>
    <dbReference type="NCBI Taxonomy" id="1198295"/>
    <lineage>
        <taxon>Archaea</taxon>
        <taxon>Methanobacteriati</taxon>
        <taxon>Methanobacteriota</taxon>
        <taxon>Stenosarchaea group</taxon>
        <taxon>Halobacteria</taxon>
        <taxon>Halobacteriales</taxon>
        <taxon>Haloferacaceae</taxon>
        <taxon>Halopenitus</taxon>
    </lineage>
</organism>
<evidence type="ECO:0000256" key="1">
    <source>
        <dbReference type="SAM" id="Phobius"/>
    </source>
</evidence>
<feature type="transmembrane region" description="Helical" evidence="1">
    <location>
        <begin position="81"/>
        <end position="108"/>
    </location>
</feature>
<reference evidence="2 3" key="1">
    <citation type="journal article" date="2019" name="Int. J. Syst. Evol. Microbiol.">
        <title>The Global Catalogue of Microorganisms (GCM) 10K type strain sequencing project: providing services to taxonomists for standard genome sequencing and annotation.</title>
        <authorList>
            <consortium name="The Broad Institute Genomics Platform"/>
            <consortium name="The Broad Institute Genome Sequencing Center for Infectious Disease"/>
            <person name="Wu L."/>
            <person name="Ma J."/>
        </authorList>
    </citation>
    <scope>NUCLEOTIDE SEQUENCE [LARGE SCALE GENOMIC DNA]</scope>
    <source>
        <strain evidence="2 3">SKJ47</strain>
    </source>
</reference>
<keyword evidence="1" id="KW-1133">Transmembrane helix</keyword>
<sequence length="174" mass="17366">MSQMDRTRAWTSGAIAGLVGGVGMGVVLQFGTDVMAIIGALVGVESAPAGWAVHLAIATAFGVLFVAAFDRPFFDELRTTVSGCLSLGVAHSAALGLLTGGVVLPASIAFSDGSSLPIAALPLPGVTAGIEVGVVIAVSHLVYGLVLGGTFAHRVGATVDVRWWPAGAAEEPGS</sequence>
<feature type="transmembrane region" description="Helical" evidence="1">
    <location>
        <begin position="12"/>
        <end position="31"/>
    </location>
</feature>
<keyword evidence="1" id="KW-0472">Membrane</keyword>
<evidence type="ECO:0000313" key="3">
    <source>
        <dbReference type="Proteomes" id="UP001596296"/>
    </source>
</evidence>
<dbReference type="Proteomes" id="UP001596296">
    <property type="component" value="Unassembled WGS sequence"/>
</dbReference>
<protein>
    <recommendedName>
        <fullName evidence="4">Histidine kinase</fullName>
    </recommendedName>
</protein>
<comment type="caution">
    <text evidence="2">The sequence shown here is derived from an EMBL/GenBank/DDBJ whole genome shotgun (WGS) entry which is preliminary data.</text>
</comment>
<dbReference type="AlphaFoldDB" id="A0ABD5URR6"/>
<gene>
    <name evidence="2" type="ORF">ACFQE9_04325</name>
</gene>
<dbReference type="RefSeq" id="WP_379740859.1">
    <property type="nucleotide sequence ID" value="NZ_JBHSVN010000001.1"/>
</dbReference>